<gene>
    <name evidence="1" type="ORF">LQ327_22130</name>
</gene>
<sequence>MTVTSPADAGPVEQAPAGLVHAAVLCGDPDEVARRTEEHVRTALAADETVEVVLDRRGVRAFRDALGDDAERVAFPAPASLVPSGVLPHLDPLDGGVVVGRVCADDPGPDGSLAEDTLTLLLADHRLTVLCVYDPDDPVERARALRHHAWLLTAEGLRRNPDFRAPSATSPVPAGLLGSSVATLSVPDGAALAGLRHQVAVVAREAGLDPERAEAIVLAAHEAMLFASGADLRSDLLPGEHMLDVRVTPAAVVTECRGTPPSGTPLVPVEDPRFLHLRRFCDHATVHADREERLVRVLTGTTR</sequence>
<dbReference type="Proteomes" id="UP001199469">
    <property type="component" value="Unassembled WGS sequence"/>
</dbReference>
<comment type="caution">
    <text evidence="1">The sequence shown here is derived from an EMBL/GenBank/DDBJ whole genome shotgun (WGS) entry which is preliminary data.</text>
</comment>
<evidence type="ECO:0000313" key="1">
    <source>
        <dbReference type="EMBL" id="MCD2196074.1"/>
    </source>
</evidence>
<keyword evidence="1" id="KW-0418">Kinase</keyword>
<dbReference type="EMBL" id="JAJNDB010000005">
    <property type="protein sequence ID" value="MCD2196074.1"/>
    <property type="molecule type" value="Genomic_DNA"/>
</dbReference>
<dbReference type="RefSeq" id="WP_230737931.1">
    <property type="nucleotide sequence ID" value="NZ_JAJNDB010000005.1"/>
</dbReference>
<accession>A0ABS8PGE1</accession>
<reference evidence="1 2" key="1">
    <citation type="submission" date="2021-11" db="EMBL/GenBank/DDBJ databases">
        <title>Draft genome sequence of Actinomycetospora sp. SF1 isolated from the rhizosphere soil.</title>
        <authorList>
            <person name="Duangmal K."/>
            <person name="Chantavorakit T."/>
        </authorList>
    </citation>
    <scope>NUCLEOTIDE SEQUENCE [LARGE SCALE GENOMIC DNA]</scope>
    <source>
        <strain evidence="1 2">TBRC 5722</strain>
    </source>
</reference>
<keyword evidence="1" id="KW-0808">Transferase</keyword>
<dbReference type="GO" id="GO:0016301">
    <property type="term" value="F:kinase activity"/>
    <property type="evidence" value="ECO:0007669"/>
    <property type="project" value="UniProtKB-KW"/>
</dbReference>
<protein>
    <submittedName>
        <fullName evidence="1">Sensor histidine kinase</fullName>
    </submittedName>
</protein>
<keyword evidence="2" id="KW-1185">Reference proteome</keyword>
<organism evidence="1 2">
    <name type="scientific">Actinomycetospora endophytica</name>
    <dbReference type="NCBI Taxonomy" id="2291215"/>
    <lineage>
        <taxon>Bacteria</taxon>
        <taxon>Bacillati</taxon>
        <taxon>Actinomycetota</taxon>
        <taxon>Actinomycetes</taxon>
        <taxon>Pseudonocardiales</taxon>
        <taxon>Pseudonocardiaceae</taxon>
        <taxon>Actinomycetospora</taxon>
    </lineage>
</organism>
<proteinExistence type="predicted"/>
<evidence type="ECO:0000313" key="2">
    <source>
        <dbReference type="Proteomes" id="UP001199469"/>
    </source>
</evidence>
<name>A0ABS8PGE1_9PSEU</name>